<dbReference type="GO" id="GO:0043952">
    <property type="term" value="P:protein transport by the Sec complex"/>
    <property type="evidence" value="ECO:0007669"/>
    <property type="project" value="UniProtKB-UniRule"/>
</dbReference>
<dbReference type="InterPro" id="IPR048634">
    <property type="entry name" value="SecD_SecF_C"/>
</dbReference>
<keyword evidence="7 11" id="KW-0811">Translocation</keyword>
<feature type="domain" description="Protein translocase subunit SecDF P1" evidence="14">
    <location>
        <begin position="229"/>
        <end position="287"/>
    </location>
</feature>
<evidence type="ECO:0000256" key="10">
    <source>
        <dbReference type="ARBA" id="ARBA00068220"/>
    </source>
</evidence>
<comment type="subcellular location">
    <subcellularLocation>
        <location evidence="1 11">Cell membrane</location>
        <topology evidence="1 11">Multi-pass membrane protein</topology>
    </subcellularLocation>
</comment>
<dbReference type="FunFam" id="3.30.1360.200:FF:000001">
    <property type="entry name" value="Protein translocase subunit SecD"/>
    <property type="match status" value="1"/>
</dbReference>
<keyword evidence="5 11" id="KW-0653">Protein transport</keyword>
<dbReference type="PANTHER" id="PTHR30081:SF1">
    <property type="entry name" value="PROTEIN TRANSLOCASE SUBUNIT SECD"/>
    <property type="match status" value="1"/>
</dbReference>
<feature type="transmembrane region" description="Helical" evidence="11">
    <location>
        <begin position="580"/>
        <end position="604"/>
    </location>
</feature>
<dbReference type="InterPro" id="IPR022646">
    <property type="entry name" value="SecD/SecF_CS"/>
</dbReference>
<evidence type="ECO:0000256" key="7">
    <source>
        <dbReference type="ARBA" id="ARBA00023010"/>
    </source>
</evidence>
<evidence type="ECO:0000256" key="1">
    <source>
        <dbReference type="ARBA" id="ARBA00004651"/>
    </source>
</evidence>
<dbReference type="Gene3D" id="1.20.1640.10">
    <property type="entry name" value="Multidrug efflux transporter AcrB transmembrane domain"/>
    <property type="match status" value="1"/>
</dbReference>
<evidence type="ECO:0000313" key="17">
    <source>
        <dbReference type="Proteomes" id="UP000232638"/>
    </source>
</evidence>
<gene>
    <name evidence="11" type="primary">secD</name>
    <name evidence="16" type="ORF">THSYN_28335</name>
</gene>
<feature type="transmembrane region" description="Helical" evidence="11">
    <location>
        <begin position="510"/>
        <end position="531"/>
    </location>
</feature>
<dbReference type="RefSeq" id="WP_100922113.1">
    <property type="nucleotide sequence ID" value="NZ_CP020370.1"/>
</dbReference>
<dbReference type="GO" id="GO:0006605">
    <property type="term" value="P:protein targeting"/>
    <property type="evidence" value="ECO:0007669"/>
    <property type="project" value="UniProtKB-UniRule"/>
</dbReference>
<feature type="transmembrane region" description="Helical" evidence="11">
    <location>
        <begin position="485"/>
        <end position="504"/>
    </location>
</feature>
<dbReference type="NCBIfam" id="TIGR00916">
    <property type="entry name" value="2A0604s01"/>
    <property type="match status" value="1"/>
</dbReference>
<feature type="domain" description="Protein export membrane protein SecD/SecF C-terminal" evidence="12">
    <location>
        <begin position="437"/>
        <end position="606"/>
    </location>
</feature>
<dbReference type="HAMAP" id="MF_01463_B">
    <property type="entry name" value="SecD_B"/>
    <property type="match status" value="1"/>
</dbReference>
<dbReference type="KEGG" id="tsy:THSYN_28335"/>
<evidence type="ECO:0000256" key="4">
    <source>
        <dbReference type="ARBA" id="ARBA00022692"/>
    </source>
</evidence>
<dbReference type="EMBL" id="CP020370">
    <property type="protein sequence ID" value="AUB84461.1"/>
    <property type="molecule type" value="Genomic_DNA"/>
</dbReference>
<evidence type="ECO:0000256" key="3">
    <source>
        <dbReference type="ARBA" id="ARBA00022475"/>
    </source>
</evidence>
<keyword evidence="4 11" id="KW-0812">Transmembrane</keyword>
<name>A0A2K8UH74_9GAMM</name>
<comment type="caution">
    <text evidence="11">Lacks conserved residue(s) required for the propagation of feature annotation.</text>
</comment>
<evidence type="ECO:0000256" key="5">
    <source>
        <dbReference type="ARBA" id="ARBA00022927"/>
    </source>
</evidence>
<feature type="transmembrane region" description="Helical" evidence="11">
    <location>
        <begin position="457"/>
        <end position="478"/>
    </location>
</feature>
<dbReference type="PANTHER" id="PTHR30081">
    <property type="entry name" value="PROTEIN-EXPORT MEMBRANE PROTEIN SEC"/>
    <property type="match status" value="1"/>
</dbReference>
<feature type="transmembrane region" description="Helical" evidence="11">
    <location>
        <begin position="552"/>
        <end position="574"/>
    </location>
</feature>
<proteinExistence type="inferred from homology"/>
<comment type="similarity">
    <text evidence="9 11">Belongs to the SecD/SecF family. SecD subfamily.</text>
</comment>
<dbReference type="FunFam" id="1.20.1640.10:FF:000004">
    <property type="entry name" value="Protein translocase subunit SecD"/>
    <property type="match status" value="1"/>
</dbReference>
<dbReference type="InterPro" id="IPR027398">
    <property type="entry name" value="SecD-TM"/>
</dbReference>
<dbReference type="SUPFAM" id="SSF82866">
    <property type="entry name" value="Multidrug efflux transporter AcrB transmembrane domain"/>
    <property type="match status" value="1"/>
</dbReference>
<evidence type="ECO:0000256" key="9">
    <source>
        <dbReference type="ARBA" id="ARBA00060774"/>
    </source>
</evidence>
<reference evidence="16 17" key="1">
    <citation type="submission" date="2017-03" db="EMBL/GenBank/DDBJ databases">
        <title>Complete genome sequence of Candidatus 'Thiodictyon syntrophicum' sp. nov. strain Cad16T, a photolithoautotroph purple sulfur bacterium isolated from an alpine meromictic lake.</title>
        <authorList>
            <person name="Luedin S.M."/>
            <person name="Pothier J.F."/>
            <person name="Danza F."/>
            <person name="Storelli N."/>
            <person name="Wittwer M."/>
            <person name="Tonolla M."/>
        </authorList>
    </citation>
    <scope>NUCLEOTIDE SEQUENCE [LARGE SCALE GENOMIC DNA]</scope>
    <source>
        <strain evidence="16 17">Cad16T</strain>
    </source>
</reference>
<evidence type="ECO:0000259" key="15">
    <source>
        <dbReference type="Pfam" id="PF22599"/>
    </source>
</evidence>
<dbReference type="GO" id="GO:0015450">
    <property type="term" value="F:protein-transporting ATPase activity"/>
    <property type="evidence" value="ECO:0007669"/>
    <property type="project" value="InterPro"/>
</dbReference>
<dbReference type="InterPro" id="IPR048631">
    <property type="entry name" value="SecD_1st"/>
</dbReference>
<dbReference type="Pfam" id="PF02355">
    <property type="entry name" value="SecD_SecF_C"/>
    <property type="match status" value="1"/>
</dbReference>
<feature type="domain" description="SecD export protein N-terminal TM" evidence="13">
    <location>
        <begin position="1"/>
        <end position="103"/>
    </location>
</feature>
<dbReference type="Pfam" id="PF07549">
    <property type="entry name" value="Sec_GG"/>
    <property type="match status" value="1"/>
</dbReference>
<protein>
    <recommendedName>
        <fullName evidence="10 11">Protein translocase subunit SecD</fullName>
    </recommendedName>
</protein>
<comment type="subunit">
    <text evidence="11">Forms a complex with SecF. Part of the essential Sec protein translocation apparatus which comprises SecA, SecYEG and auxiliary proteins SecDF-YajC and YidC.</text>
</comment>
<dbReference type="Gene3D" id="3.30.1360.200">
    <property type="match status" value="1"/>
</dbReference>
<dbReference type="GO" id="GO:0005886">
    <property type="term" value="C:plasma membrane"/>
    <property type="evidence" value="ECO:0007669"/>
    <property type="project" value="UniProtKB-SubCell"/>
</dbReference>
<evidence type="ECO:0000256" key="6">
    <source>
        <dbReference type="ARBA" id="ARBA00022989"/>
    </source>
</evidence>
<accession>A0A2K8UH74</accession>
<comment type="function">
    <text evidence="11">Part of the Sec protein translocase complex. Interacts with the SecYEG preprotein conducting channel. SecDF uses the proton motive force (PMF) to complete protein translocation after the ATP-dependent function of SecA.</text>
</comment>
<sequence length="618" mass="67047">MNQYPLWKNLLILGIVLTGLVLALPNIFSQDPSIEVAAVRGGHVTEATAGEIRAALEAAQVPVKRIDTLAGGKLLLRFASSGDQLHAEEAIENTLSDRYRSALTLSADLPRWVRALGLRPMNLGLDLRGGIYVLIDVDMDAALDQSLERYVEDIRTQLRDAKVRYVTVGREKGRVVVKFAEVASRDAGEKVIAKEFRDLKMQTLEQDGEFLVTVSQTPAQQKQIQDFALQQNITTLRNRVNALGVAEPIIARQGDRRIVVQLPGAQDPGRLKEILGATATLEYRLVDTEHSAADAEAGRAAVGSRLYKTREGQPVLLKRRVIATGDQITDASSGFDSQSGTPMVSVSLDAPGGRRMREMTTENVGKPMAVVFIENRTTTKQVDGKPVKRTEKVEEVISVATIREPFGRRFQTTGLDSADEAHNLALLLRSGALAAPIQIVEERTVGPSLGQDNIDKGVRSVVVGFLLVCAFMGVYYRVFGMIANLVLLANVVLLVAILSAIQATLTLPGIAGILLTVGMAVDANVLIYERIREELRNGNSVQAAIYTGYDKAMATIIDSNVTTMIAAVVLFSFGTGPVKGFAITLFFGILTSMFTAVIGSRAIVNLMYGHRRLTSLPI</sequence>
<feature type="domain" description="SecDF P1 head subdomain" evidence="15">
    <location>
        <begin position="306"/>
        <end position="435"/>
    </location>
</feature>
<keyword evidence="17" id="KW-1185">Reference proteome</keyword>
<evidence type="ECO:0000259" key="14">
    <source>
        <dbReference type="Pfam" id="PF21760"/>
    </source>
</evidence>
<dbReference type="Pfam" id="PF22599">
    <property type="entry name" value="SecDF_P1_head"/>
    <property type="match status" value="1"/>
</dbReference>
<evidence type="ECO:0000256" key="2">
    <source>
        <dbReference type="ARBA" id="ARBA00022448"/>
    </source>
</evidence>
<evidence type="ECO:0000313" key="16">
    <source>
        <dbReference type="EMBL" id="AUB84461.1"/>
    </source>
</evidence>
<dbReference type="OrthoDB" id="9805019at2"/>
<keyword evidence="3 11" id="KW-1003">Cell membrane</keyword>
<organism evidence="16 17">
    <name type="scientific">Candidatus Thiodictyon syntrophicum</name>
    <dbReference type="NCBI Taxonomy" id="1166950"/>
    <lineage>
        <taxon>Bacteria</taxon>
        <taxon>Pseudomonadati</taxon>
        <taxon>Pseudomonadota</taxon>
        <taxon>Gammaproteobacteria</taxon>
        <taxon>Chromatiales</taxon>
        <taxon>Chromatiaceae</taxon>
        <taxon>Thiodictyon</taxon>
    </lineage>
</organism>
<dbReference type="AlphaFoldDB" id="A0A2K8UH74"/>
<dbReference type="InterPro" id="IPR005791">
    <property type="entry name" value="SecD"/>
</dbReference>
<dbReference type="InterPro" id="IPR054384">
    <property type="entry name" value="SecDF_P1_head"/>
</dbReference>
<dbReference type="Proteomes" id="UP000232638">
    <property type="component" value="Chromosome"/>
</dbReference>
<dbReference type="NCBIfam" id="TIGR01129">
    <property type="entry name" value="secD"/>
    <property type="match status" value="1"/>
</dbReference>
<evidence type="ECO:0000256" key="8">
    <source>
        <dbReference type="ARBA" id="ARBA00023136"/>
    </source>
</evidence>
<dbReference type="InterPro" id="IPR022813">
    <property type="entry name" value="SecD/SecF_arch_bac"/>
</dbReference>
<keyword evidence="8 11" id="KW-0472">Membrane</keyword>
<keyword evidence="2 11" id="KW-0813">Transport</keyword>
<evidence type="ECO:0000259" key="12">
    <source>
        <dbReference type="Pfam" id="PF02355"/>
    </source>
</evidence>
<evidence type="ECO:0000259" key="13">
    <source>
        <dbReference type="Pfam" id="PF13721"/>
    </source>
</evidence>
<dbReference type="Pfam" id="PF21760">
    <property type="entry name" value="SecD_1st"/>
    <property type="match status" value="1"/>
</dbReference>
<dbReference type="InterPro" id="IPR055344">
    <property type="entry name" value="SecD_SecF_C_bact"/>
</dbReference>
<keyword evidence="6 11" id="KW-1133">Transmembrane helix</keyword>
<dbReference type="Pfam" id="PF13721">
    <property type="entry name" value="SecD-TM1"/>
    <property type="match status" value="1"/>
</dbReference>
<dbReference type="GO" id="GO:0065002">
    <property type="term" value="P:intracellular protein transmembrane transport"/>
    <property type="evidence" value="ECO:0007669"/>
    <property type="project" value="UniProtKB-UniRule"/>
</dbReference>
<dbReference type="Gene3D" id="3.30.70.3400">
    <property type="match status" value="2"/>
</dbReference>
<evidence type="ECO:0000256" key="11">
    <source>
        <dbReference type="HAMAP-Rule" id="MF_01463"/>
    </source>
</evidence>